<evidence type="ECO:0000313" key="1">
    <source>
        <dbReference type="EMBL" id="GGZ45552.1"/>
    </source>
</evidence>
<dbReference type="Gene3D" id="3.30.2000.30">
    <property type="match status" value="1"/>
</dbReference>
<gene>
    <name evidence="1" type="ORF">GCM10011273_35330</name>
</gene>
<dbReference type="Proteomes" id="UP000662572">
    <property type="component" value="Unassembled WGS sequence"/>
</dbReference>
<organism evidence="1 2">
    <name type="scientific">Asticcacaulis endophyticus</name>
    <dbReference type="NCBI Taxonomy" id="1395890"/>
    <lineage>
        <taxon>Bacteria</taxon>
        <taxon>Pseudomonadati</taxon>
        <taxon>Pseudomonadota</taxon>
        <taxon>Alphaproteobacteria</taxon>
        <taxon>Caulobacterales</taxon>
        <taxon>Caulobacteraceae</taxon>
        <taxon>Asticcacaulis</taxon>
    </lineage>
</organism>
<reference evidence="1" key="1">
    <citation type="journal article" date="2014" name="Int. J. Syst. Evol. Microbiol.">
        <title>Complete genome sequence of Corynebacterium casei LMG S-19264T (=DSM 44701T), isolated from a smear-ripened cheese.</title>
        <authorList>
            <consortium name="US DOE Joint Genome Institute (JGI-PGF)"/>
            <person name="Walter F."/>
            <person name="Albersmeier A."/>
            <person name="Kalinowski J."/>
            <person name="Ruckert C."/>
        </authorList>
    </citation>
    <scope>NUCLEOTIDE SEQUENCE</scope>
    <source>
        <strain evidence="1">KCTC 32296</strain>
    </source>
</reference>
<proteinExistence type="predicted"/>
<evidence type="ECO:0000313" key="2">
    <source>
        <dbReference type="Proteomes" id="UP000662572"/>
    </source>
</evidence>
<dbReference type="EMBL" id="BMZB01000009">
    <property type="protein sequence ID" value="GGZ45552.1"/>
    <property type="molecule type" value="Genomic_DNA"/>
</dbReference>
<keyword evidence="2" id="KW-1185">Reference proteome</keyword>
<dbReference type="RefSeq" id="WP_189489142.1">
    <property type="nucleotide sequence ID" value="NZ_BMZB01000009.1"/>
</dbReference>
<dbReference type="InterPro" id="IPR021508">
    <property type="entry name" value="Gp17-like"/>
</dbReference>
<protein>
    <recommendedName>
        <fullName evidence="3">DUF3168 domain-containing protein</fullName>
    </recommendedName>
</protein>
<name>A0A918QH07_9CAUL</name>
<comment type="caution">
    <text evidence="1">The sequence shown here is derived from an EMBL/GenBank/DDBJ whole genome shotgun (WGS) entry which is preliminary data.</text>
</comment>
<accession>A0A918QH07</accession>
<dbReference type="Pfam" id="PF11367">
    <property type="entry name" value="Tail_completion_gp17"/>
    <property type="match status" value="1"/>
</dbReference>
<sequence length="136" mass="15205">MNPLNALQQALITHLRAQDSLKLWLGNTVRVYDELPEEIIHPYVTLDRVEARPLAGNGDEITEQIVTLSCVSRFYGTEEAKAVAAELRVILDQAQLTLEGNRLANLRVSYVDVFRGTDQRTIYGVVRVRAVTEAVA</sequence>
<evidence type="ECO:0008006" key="3">
    <source>
        <dbReference type="Google" id="ProtNLM"/>
    </source>
</evidence>
<dbReference type="InterPro" id="IPR053745">
    <property type="entry name" value="Viral_Tail_Comp_sf"/>
</dbReference>
<reference evidence="1" key="2">
    <citation type="submission" date="2020-09" db="EMBL/GenBank/DDBJ databases">
        <authorList>
            <person name="Sun Q."/>
            <person name="Kim S."/>
        </authorList>
    </citation>
    <scope>NUCLEOTIDE SEQUENCE</scope>
    <source>
        <strain evidence="1">KCTC 32296</strain>
    </source>
</reference>
<dbReference type="AlphaFoldDB" id="A0A918QH07"/>